<evidence type="ECO:0000256" key="1">
    <source>
        <dbReference type="SAM" id="Phobius"/>
    </source>
</evidence>
<dbReference type="SUPFAM" id="SSF52540">
    <property type="entry name" value="P-loop containing nucleoside triphosphate hydrolases"/>
    <property type="match status" value="1"/>
</dbReference>
<dbReference type="Proteomes" id="UP000193467">
    <property type="component" value="Unassembled WGS sequence"/>
</dbReference>
<keyword evidence="3" id="KW-1185">Reference proteome</keyword>
<dbReference type="Pfam" id="PF17784">
    <property type="entry name" value="Sulfotransfer_4"/>
    <property type="match status" value="1"/>
</dbReference>
<dbReference type="InParanoid" id="A0A1Y2FEH4"/>
<comment type="caution">
    <text evidence="2">The sequence shown here is derived from an EMBL/GenBank/DDBJ whole genome shotgun (WGS) entry which is preliminary data.</text>
</comment>
<evidence type="ECO:0000313" key="3">
    <source>
        <dbReference type="Proteomes" id="UP000193467"/>
    </source>
</evidence>
<reference evidence="2 3" key="1">
    <citation type="submission" date="2016-07" db="EMBL/GenBank/DDBJ databases">
        <title>Pervasive Adenine N6-methylation of Active Genes in Fungi.</title>
        <authorList>
            <consortium name="DOE Joint Genome Institute"/>
            <person name="Mondo S.J."/>
            <person name="Dannebaum R.O."/>
            <person name="Kuo R.C."/>
            <person name="Labutti K."/>
            <person name="Haridas S."/>
            <person name="Kuo A."/>
            <person name="Salamov A."/>
            <person name="Ahrendt S.R."/>
            <person name="Lipzen A."/>
            <person name="Sullivan W."/>
            <person name="Andreopoulos W.B."/>
            <person name="Clum A."/>
            <person name="Lindquist E."/>
            <person name="Daum C."/>
            <person name="Ramamoorthy G.K."/>
            <person name="Gryganskyi A."/>
            <person name="Culley D."/>
            <person name="Magnuson J.K."/>
            <person name="James T.Y."/>
            <person name="O'Malley M.A."/>
            <person name="Stajich J.E."/>
            <person name="Spatafora J.W."/>
            <person name="Visel A."/>
            <person name="Grigoriev I.V."/>
        </authorList>
    </citation>
    <scope>NUCLEOTIDE SEQUENCE [LARGE SCALE GENOMIC DNA]</scope>
    <source>
        <strain evidence="2 3">62-1032</strain>
    </source>
</reference>
<dbReference type="STRING" id="106004.A0A1Y2FEH4"/>
<dbReference type="Gene3D" id="3.40.50.300">
    <property type="entry name" value="P-loop containing nucleotide triphosphate hydrolases"/>
    <property type="match status" value="1"/>
</dbReference>
<sequence length="248" mass="28142">MDDEFKIIGAGLPRTGTASLQKALEILGFGPTYHMFEVFKDAQKGKDWLAAFEARRRGENVDWKQLVKGYRSGIDAPVSEVFIEMFKADPSMKVILTHRPADDWMKSINGTIMEVTQPLFGFLIYWVPEPYWQRRMALEGLFPLFREKYGDPGLHEGVMSARMEEAKREIPADRLLIFRVQEGWEPLCKFLEVPVPSVPFPRVNDAAALDKFFGGMVQKGILRWFMVLASAAGAASIIIPKVQKLMKA</sequence>
<accession>A0A1Y2FEH4</accession>
<dbReference type="InterPro" id="IPR027417">
    <property type="entry name" value="P-loop_NTPase"/>
</dbReference>
<organism evidence="2 3">
    <name type="scientific">Leucosporidium creatinivorum</name>
    <dbReference type="NCBI Taxonomy" id="106004"/>
    <lineage>
        <taxon>Eukaryota</taxon>
        <taxon>Fungi</taxon>
        <taxon>Dikarya</taxon>
        <taxon>Basidiomycota</taxon>
        <taxon>Pucciniomycotina</taxon>
        <taxon>Microbotryomycetes</taxon>
        <taxon>Leucosporidiales</taxon>
        <taxon>Leucosporidium</taxon>
    </lineage>
</organism>
<evidence type="ECO:0008006" key="4">
    <source>
        <dbReference type="Google" id="ProtNLM"/>
    </source>
</evidence>
<dbReference type="AlphaFoldDB" id="A0A1Y2FEH4"/>
<gene>
    <name evidence="2" type="ORF">BCR35DRAFT_324977</name>
</gene>
<keyword evidence="1" id="KW-1133">Transmembrane helix</keyword>
<proteinExistence type="predicted"/>
<dbReference type="InterPro" id="IPR040632">
    <property type="entry name" value="Sulfotransfer_4"/>
</dbReference>
<dbReference type="PANTHER" id="PTHR36978:SF4">
    <property type="entry name" value="P-LOOP CONTAINING NUCLEOSIDE TRIPHOSPHATE HYDROLASE PROTEIN"/>
    <property type="match status" value="1"/>
</dbReference>
<protein>
    <recommendedName>
        <fullName evidence="4">P-loop containing nucleoside triphosphate hydrolase protein</fullName>
    </recommendedName>
</protein>
<keyword evidence="1" id="KW-0472">Membrane</keyword>
<evidence type="ECO:0000313" key="2">
    <source>
        <dbReference type="EMBL" id="ORY82348.1"/>
    </source>
</evidence>
<feature type="transmembrane region" description="Helical" evidence="1">
    <location>
        <begin position="221"/>
        <end position="239"/>
    </location>
</feature>
<dbReference type="PANTHER" id="PTHR36978">
    <property type="entry name" value="P-LOOP CONTAINING NUCLEOTIDE TRIPHOSPHATE HYDROLASE"/>
    <property type="match status" value="1"/>
</dbReference>
<dbReference type="OrthoDB" id="3348095at2759"/>
<dbReference type="EMBL" id="MCGR01000021">
    <property type="protein sequence ID" value="ORY82348.1"/>
    <property type="molecule type" value="Genomic_DNA"/>
</dbReference>
<name>A0A1Y2FEH4_9BASI</name>
<keyword evidence="1" id="KW-0812">Transmembrane</keyword>